<organism evidence="3 4">
    <name type="scientific">Senna tora</name>
    <dbReference type="NCBI Taxonomy" id="362788"/>
    <lineage>
        <taxon>Eukaryota</taxon>
        <taxon>Viridiplantae</taxon>
        <taxon>Streptophyta</taxon>
        <taxon>Embryophyta</taxon>
        <taxon>Tracheophyta</taxon>
        <taxon>Spermatophyta</taxon>
        <taxon>Magnoliopsida</taxon>
        <taxon>eudicotyledons</taxon>
        <taxon>Gunneridae</taxon>
        <taxon>Pentapetalae</taxon>
        <taxon>rosids</taxon>
        <taxon>fabids</taxon>
        <taxon>Fabales</taxon>
        <taxon>Fabaceae</taxon>
        <taxon>Caesalpinioideae</taxon>
        <taxon>Cassia clade</taxon>
        <taxon>Senna</taxon>
    </lineage>
</organism>
<dbReference type="EMBL" id="JAAIUW010000001">
    <property type="protein sequence ID" value="KAF7843203.1"/>
    <property type="molecule type" value="Genomic_DNA"/>
</dbReference>
<keyword evidence="2" id="KW-0472">Membrane</keyword>
<feature type="transmembrane region" description="Helical" evidence="2">
    <location>
        <begin position="77"/>
        <end position="96"/>
    </location>
</feature>
<evidence type="ECO:0000256" key="1">
    <source>
        <dbReference type="SAM" id="MobiDB-lite"/>
    </source>
</evidence>
<protein>
    <submittedName>
        <fullName evidence="3">Myb-like protein X</fullName>
    </submittedName>
</protein>
<keyword evidence="4" id="KW-1185">Reference proteome</keyword>
<dbReference type="OrthoDB" id="2021107at2759"/>
<feature type="region of interest" description="Disordered" evidence="1">
    <location>
        <begin position="163"/>
        <end position="247"/>
    </location>
</feature>
<accession>A0A834XCU9</accession>
<dbReference type="Proteomes" id="UP000634136">
    <property type="component" value="Unassembled WGS sequence"/>
</dbReference>
<keyword evidence="2" id="KW-0812">Transmembrane</keyword>
<feature type="compositionally biased region" description="Polar residues" evidence="1">
    <location>
        <begin position="169"/>
        <end position="178"/>
    </location>
</feature>
<feature type="region of interest" description="Disordered" evidence="1">
    <location>
        <begin position="117"/>
        <end position="144"/>
    </location>
</feature>
<comment type="caution">
    <text evidence="3">The sequence shown here is derived from an EMBL/GenBank/DDBJ whole genome shotgun (WGS) entry which is preliminary data.</text>
</comment>
<dbReference type="AlphaFoldDB" id="A0A834XCU9"/>
<dbReference type="PANTHER" id="PTHR36339">
    <property type="entry name" value="F23A5.5"/>
    <property type="match status" value="1"/>
</dbReference>
<gene>
    <name evidence="3" type="ORF">G2W53_000108</name>
</gene>
<evidence type="ECO:0000313" key="4">
    <source>
        <dbReference type="Proteomes" id="UP000634136"/>
    </source>
</evidence>
<proteinExistence type="predicted"/>
<reference evidence="3" key="1">
    <citation type="submission" date="2020-09" db="EMBL/GenBank/DDBJ databases">
        <title>Genome-Enabled Discovery of Anthraquinone Biosynthesis in Senna tora.</title>
        <authorList>
            <person name="Kang S.-H."/>
            <person name="Pandey R.P."/>
            <person name="Lee C.-M."/>
            <person name="Sim J.-S."/>
            <person name="Jeong J.-T."/>
            <person name="Choi B.-S."/>
            <person name="Jung M."/>
            <person name="Ginzburg D."/>
            <person name="Zhao K."/>
            <person name="Won S.Y."/>
            <person name="Oh T.-J."/>
            <person name="Yu Y."/>
            <person name="Kim N.-H."/>
            <person name="Lee O.R."/>
            <person name="Lee T.-H."/>
            <person name="Bashyal P."/>
            <person name="Kim T.-S."/>
            <person name="Lee W.-H."/>
            <person name="Kawkins C."/>
            <person name="Kim C.-K."/>
            <person name="Kim J.S."/>
            <person name="Ahn B.O."/>
            <person name="Rhee S.Y."/>
            <person name="Sohng J.K."/>
        </authorList>
    </citation>
    <scope>NUCLEOTIDE SEQUENCE</scope>
    <source>
        <tissue evidence="3">Leaf</tissue>
    </source>
</reference>
<evidence type="ECO:0000256" key="2">
    <source>
        <dbReference type="SAM" id="Phobius"/>
    </source>
</evidence>
<name>A0A834XCU9_9FABA</name>
<keyword evidence="2" id="KW-1133">Transmembrane helix</keyword>
<sequence>MFRARGRRVRFSEPFKLLRSSSFCSKSKNGSGSTNSTTDKHVIADERYRQLENMDFMTAAKMLFTDPPKKKKFGLDFHLVQLFFACLPSLAVYLVAQYARYDMKIMEAEVEQKKKLRDEQEAKEKEEEMKLNPPEKEEEKSNPQLLEVKVRLEKLEEAVKEIEVETKKQSSSNLPKNQVSDDEKKQSKSSTVNNITVEKDNLSTHDSLNPKPELGQENLKGSMVTPDVSPEDQKSQNPGGGASPGSE</sequence>
<dbReference type="PANTHER" id="PTHR36339:SF2">
    <property type="entry name" value="F23A5.5"/>
    <property type="match status" value="1"/>
</dbReference>
<feature type="compositionally biased region" description="Gly residues" evidence="1">
    <location>
        <begin position="238"/>
        <end position="247"/>
    </location>
</feature>
<feature type="compositionally biased region" description="Basic and acidic residues" evidence="1">
    <location>
        <begin position="117"/>
        <end position="141"/>
    </location>
</feature>
<evidence type="ECO:0000313" key="3">
    <source>
        <dbReference type="EMBL" id="KAF7843203.1"/>
    </source>
</evidence>